<gene>
    <name evidence="3" type="ORF">IM816_06145</name>
</gene>
<sequence length="138" mass="14698">MKGKFVKSSLALAAAGLMAFAPSAFAHGPGYWGGGYRGGYGYHGGYYGGYRGGYYHGGGHYDHAGRWIAGAIVAGAVVGLVANATAPRTVVYDDRPVYYSRPATVVYEDAPVVTRRVTTTTTYVDDGYGTRYVRDDGY</sequence>
<keyword evidence="2" id="KW-0732">Signal</keyword>
<proteinExistence type="predicted"/>
<feature type="signal peptide" evidence="2">
    <location>
        <begin position="1"/>
        <end position="26"/>
    </location>
</feature>
<evidence type="ECO:0000313" key="3">
    <source>
        <dbReference type="EMBL" id="URL59673.1"/>
    </source>
</evidence>
<evidence type="ECO:0008006" key="5">
    <source>
        <dbReference type="Google" id="ProtNLM"/>
    </source>
</evidence>
<protein>
    <recommendedName>
        <fullName evidence="5">Transmembrane protein</fullName>
    </recommendedName>
</protein>
<organism evidence="3 4">
    <name type="scientific">Luteibacter flocculans</name>
    <dbReference type="NCBI Taxonomy" id="2780091"/>
    <lineage>
        <taxon>Bacteria</taxon>
        <taxon>Pseudomonadati</taxon>
        <taxon>Pseudomonadota</taxon>
        <taxon>Gammaproteobacteria</taxon>
        <taxon>Lysobacterales</taxon>
        <taxon>Rhodanobacteraceae</taxon>
        <taxon>Luteibacter</taxon>
    </lineage>
</organism>
<accession>A0ABY4T445</accession>
<evidence type="ECO:0000256" key="2">
    <source>
        <dbReference type="SAM" id="SignalP"/>
    </source>
</evidence>
<keyword evidence="1" id="KW-0472">Membrane</keyword>
<feature type="chain" id="PRO_5046525488" description="Transmembrane protein" evidence="2">
    <location>
        <begin position="27"/>
        <end position="138"/>
    </location>
</feature>
<keyword evidence="1" id="KW-1133">Transmembrane helix</keyword>
<dbReference type="Proteomes" id="UP001056681">
    <property type="component" value="Chromosome"/>
</dbReference>
<dbReference type="EMBL" id="CP063231">
    <property type="protein sequence ID" value="URL59673.1"/>
    <property type="molecule type" value="Genomic_DNA"/>
</dbReference>
<evidence type="ECO:0000313" key="4">
    <source>
        <dbReference type="Proteomes" id="UP001056681"/>
    </source>
</evidence>
<evidence type="ECO:0000256" key="1">
    <source>
        <dbReference type="SAM" id="Phobius"/>
    </source>
</evidence>
<keyword evidence="1" id="KW-0812">Transmembrane</keyword>
<keyword evidence="4" id="KW-1185">Reference proteome</keyword>
<name>A0ABY4T445_9GAMM</name>
<dbReference type="RefSeq" id="WP_072323101.1">
    <property type="nucleotide sequence ID" value="NZ_CP063231.1"/>
</dbReference>
<reference evidence="3" key="1">
    <citation type="submission" date="2020-10" db="EMBL/GenBank/DDBJ databases">
        <title>Whole-genome sequence of Luteibacter sp. EIF3.</title>
        <authorList>
            <person name="Friedrich I."/>
            <person name="Hertel R."/>
            <person name="Daniel R."/>
        </authorList>
    </citation>
    <scope>NUCLEOTIDE SEQUENCE</scope>
    <source>
        <strain evidence="3">EIF3</strain>
    </source>
</reference>
<feature type="transmembrane region" description="Helical" evidence="1">
    <location>
        <begin position="67"/>
        <end position="86"/>
    </location>
</feature>